<evidence type="ECO:0000313" key="1">
    <source>
        <dbReference type="EMBL" id="CAH2218507.1"/>
    </source>
</evidence>
<dbReference type="EMBL" id="CAKXAJ010019752">
    <property type="protein sequence ID" value="CAH2218507.1"/>
    <property type="molecule type" value="Genomic_DNA"/>
</dbReference>
<feature type="non-terminal residue" evidence="1">
    <location>
        <position position="21"/>
    </location>
</feature>
<sequence length="21" mass="2273">MACPSLYYTVPCQLAQPVGCQ</sequence>
<dbReference type="Proteomes" id="UP000838756">
    <property type="component" value="Unassembled WGS sequence"/>
</dbReference>
<gene>
    <name evidence="1" type="primary">jg25948</name>
    <name evidence="1" type="ORF">PAEG_LOCUS6340</name>
</gene>
<keyword evidence="2" id="KW-1185">Reference proteome</keyword>
<evidence type="ECO:0000313" key="2">
    <source>
        <dbReference type="Proteomes" id="UP000838756"/>
    </source>
</evidence>
<organism evidence="1 2">
    <name type="scientific">Pararge aegeria aegeria</name>
    <dbReference type="NCBI Taxonomy" id="348720"/>
    <lineage>
        <taxon>Eukaryota</taxon>
        <taxon>Metazoa</taxon>
        <taxon>Ecdysozoa</taxon>
        <taxon>Arthropoda</taxon>
        <taxon>Hexapoda</taxon>
        <taxon>Insecta</taxon>
        <taxon>Pterygota</taxon>
        <taxon>Neoptera</taxon>
        <taxon>Endopterygota</taxon>
        <taxon>Lepidoptera</taxon>
        <taxon>Glossata</taxon>
        <taxon>Ditrysia</taxon>
        <taxon>Papilionoidea</taxon>
        <taxon>Nymphalidae</taxon>
        <taxon>Satyrinae</taxon>
        <taxon>Satyrini</taxon>
        <taxon>Parargina</taxon>
        <taxon>Pararge</taxon>
    </lineage>
</organism>
<reference evidence="1" key="1">
    <citation type="submission" date="2022-03" db="EMBL/GenBank/DDBJ databases">
        <authorList>
            <person name="Lindestad O."/>
        </authorList>
    </citation>
    <scope>NUCLEOTIDE SEQUENCE</scope>
</reference>
<comment type="caution">
    <text evidence="1">The sequence shown here is derived from an EMBL/GenBank/DDBJ whole genome shotgun (WGS) entry which is preliminary data.</text>
</comment>
<dbReference type="AlphaFoldDB" id="A0A8S4QUT4"/>
<protein>
    <submittedName>
        <fullName evidence="1">Jg25948 protein</fullName>
    </submittedName>
</protein>
<name>A0A8S4QUT4_9NEOP</name>
<accession>A0A8S4QUT4</accession>
<proteinExistence type="predicted"/>